<feature type="transmembrane region" description="Helical" evidence="1">
    <location>
        <begin position="205"/>
        <end position="226"/>
    </location>
</feature>
<dbReference type="Proteomes" id="UP000546324">
    <property type="component" value="Unassembled WGS sequence"/>
</dbReference>
<feature type="transmembrane region" description="Helical" evidence="1">
    <location>
        <begin position="16"/>
        <end position="34"/>
    </location>
</feature>
<dbReference type="InterPro" id="IPR009324">
    <property type="entry name" value="DUF981"/>
</dbReference>
<dbReference type="Pfam" id="PF06168">
    <property type="entry name" value="DUF981"/>
    <property type="match status" value="1"/>
</dbReference>
<dbReference type="AlphaFoldDB" id="A0A7X0G5P0"/>
<keyword evidence="1" id="KW-0812">Transmembrane</keyword>
<name>A0A7X0G5P0_9ACTN</name>
<evidence type="ECO:0000313" key="2">
    <source>
        <dbReference type="EMBL" id="MBB6399100.1"/>
    </source>
</evidence>
<sequence length="254" mass="27201">MAQPEAAEPMIMHNTIMGEAAGASLIALAVFLFLARRGDRLWARGWALTFGVGSLILTSLSWDAITTGPFTAKPEINMVFGGPLLWFGVLLGAAALYLWVHGDTLQEPAGAKRGETELYRFTATTRGTFSPVYLLVLAAGLNLLGNAAAIVRFNLVGGAPASEPITGRLGHIAWIENNSFGLVYALAGIATILLIGAVRDLGGRIAAVVITLFFATGLFFLVFSTLNEYTHPGLMTNKCVQGTMENCAKWKYNY</sequence>
<feature type="transmembrane region" description="Helical" evidence="1">
    <location>
        <begin position="41"/>
        <end position="60"/>
    </location>
</feature>
<evidence type="ECO:0000313" key="3">
    <source>
        <dbReference type="Proteomes" id="UP000546324"/>
    </source>
</evidence>
<gene>
    <name evidence="2" type="ORF">BKA00_006014</name>
</gene>
<protein>
    <submittedName>
        <fullName evidence="2">Uncharacterized protein</fullName>
    </submittedName>
</protein>
<keyword evidence="1" id="KW-1133">Transmembrane helix</keyword>
<feature type="transmembrane region" description="Helical" evidence="1">
    <location>
        <begin position="132"/>
        <end position="153"/>
    </location>
</feature>
<keyword evidence="1" id="KW-0472">Membrane</keyword>
<keyword evidence="3" id="KW-1185">Reference proteome</keyword>
<dbReference type="EMBL" id="JACHMQ010000001">
    <property type="protein sequence ID" value="MBB6399100.1"/>
    <property type="molecule type" value="Genomic_DNA"/>
</dbReference>
<dbReference type="RefSeq" id="WP_185030766.1">
    <property type="nucleotide sequence ID" value="NZ_JACHMQ010000001.1"/>
</dbReference>
<evidence type="ECO:0000256" key="1">
    <source>
        <dbReference type="SAM" id="Phobius"/>
    </source>
</evidence>
<proteinExistence type="predicted"/>
<comment type="caution">
    <text evidence="2">The sequence shown here is derived from an EMBL/GenBank/DDBJ whole genome shotgun (WGS) entry which is preliminary data.</text>
</comment>
<feature type="transmembrane region" description="Helical" evidence="1">
    <location>
        <begin position="179"/>
        <end position="198"/>
    </location>
</feature>
<organism evidence="2 3">
    <name type="scientific">Actinomadura coerulea</name>
    <dbReference type="NCBI Taxonomy" id="46159"/>
    <lineage>
        <taxon>Bacteria</taxon>
        <taxon>Bacillati</taxon>
        <taxon>Actinomycetota</taxon>
        <taxon>Actinomycetes</taxon>
        <taxon>Streptosporangiales</taxon>
        <taxon>Thermomonosporaceae</taxon>
        <taxon>Actinomadura</taxon>
    </lineage>
</organism>
<feature type="transmembrane region" description="Helical" evidence="1">
    <location>
        <begin position="80"/>
        <end position="100"/>
    </location>
</feature>
<reference evidence="2 3" key="1">
    <citation type="submission" date="2020-08" db="EMBL/GenBank/DDBJ databases">
        <title>Sequencing the genomes of 1000 actinobacteria strains.</title>
        <authorList>
            <person name="Klenk H.-P."/>
        </authorList>
    </citation>
    <scope>NUCLEOTIDE SEQUENCE [LARGE SCALE GENOMIC DNA]</scope>
    <source>
        <strain evidence="2 3">DSM 43675</strain>
    </source>
</reference>
<accession>A0A7X0G5P0</accession>